<feature type="transmembrane region" description="Helical" evidence="5">
    <location>
        <begin position="154"/>
        <end position="174"/>
    </location>
</feature>
<accession>A0ABM4C247</accession>
<keyword evidence="2 5" id="KW-0812">Transmembrane</keyword>
<keyword evidence="6" id="KW-1185">Reference proteome</keyword>
<dbReference type="Gene3D" id="1.20.140.150">
    <property type="match status" value="1"/>
</dbReference>
<protein>
    <submittedName>
        <fullName evidence="7">Uncharacterized protein LOC124814586 isoform X2</fullName>
    </submittedName>
</protein>
<evidence type="ECO:0000256" key="2">
    <source>
        <dbReference type="ARBA" id="ARBA00022692"/>
    </source>
</evidence>
<dbReference type="InterPro" id="IPR050579">
    <property type="entry name" value="PMP-22/EMP/MP20-like"/>
</dbReference>
<dbReference type="GeneID" id="124814586"/>
<dbReference type="PANTHER" id="PTHR10671">
    <property type="entry name" value="EPITHELIAL MEMBRANE PROTEIN-RELATED"/>
    <property type="match status" value="1"/>
</dbReference>
<dbReference type="Proteomes" id="UP001652625">
    <property type="component" value="Chromosome 06"/>
</dbReference>
<comment type="subcellular location">
    <subcellularLocation>
        <location evidence="1">Membrane</location>
        <topology evidence="1">Multi-pass membrane protein</topology>
    </subcellularLocation>
</comment>
<organism evidence="6 7">
    <name type="scientific">Hydra vulgaris</name>
    <name type="common">Hydra</name>
    <name type="synonym">Hydra attenuata</name>
    <dbReference type="NCBI Taxonomy" id="6087"/>
    <lineage>
        <taxon>Eukaryota</taxon>
        <taxon>Metazoa</taxon>
        <taxon>Cnidaria</taxon>
        <taxon>Hydrozoa</taxon>
        <taxon>Hydroidolina</taxon>
        <taxon>Anthoathecata</taxon>
        <taxon>Aplanulata</taxon>
        <taxon>Hydridae</taxon>
        <taxon>Hydra</taxon>
    </lineage>
</organism>
<evidence type="ECO:0000256" key="5">
    <source>
        <dbReference type="SAM" id="Phobius"/>
    </source>
</evidence>
<sequence length="204" mass="23512">MTLKKILWKVSLIITLCELVLWIAAFIGDTWWVIYDINGRRNFGLWKTCTQINVTLVCKTRNSVLKFKEELNNELDSMIIALVISVTSMLLSIASLMFMLVRRKNPNSWSCGAILFSAFTFINASMCFSAVLFAETRFKDRFKSNKHGWSIILVWIKVFFSIISFMCSCAIFGAGKKENFEITNYTRKPRSQNVLDNLGYVHDD</sequence>
<reference evidence="7" key="1">
    <citation type="submission" date="2025-08" db="UniProtKB">
        <authorList>
            <consortium name="RefSeq"/>
        </authorList>
    </citation>
    <scope>IDENTIFICATION</scope>
</reference>
<evidence type="ECO:0000256" key="4">
    <source>
        <dbReference type="ARBA" id="ARBA00023136"/>
    </source>
</evidence>
<feature type="transmembrane region" description="Helical" evidence="5">
    <location>
        <begin position="12"/>
        <end position="34"/>
    </location>
</feature>
<gene>
    <name evidence="7" type="primary">LOC124814586</name>
</gene>
<dbReference type="RefSeq" id="XP_065655624.1">
    <property type="nucleotide sequence ID" value="XM_065799552.1"/>
</dbReference>
<dbReference type="InterPro" id="IPR004031">
    <property type="entry name" value="PMP22/EMP/MP20/Claudin"/>
</dbReference>
<name>A0ABM4C247_HYDVU</name>
<dbReference type="PANTHER" id="PTHR10671:SF108">
    <property type="entry name" value="CLAUDIN FAMILY PROTEIN-RELATED"/>
    <property type="match status" value="1"/>
</dbReference>
<keyword evidence="3 5" id="KW-1133">Transmembrane helix</keyword>
<dbReference type="Pfam" id="PF00822">
    <property type="entry name" value="PMP22_Claudin"/>
    <property type="match status" value="1"/>
</dbReference>
<evidence type="ECO:0000256" key="1">
    <source>
        <dbReference type="ARBA" id="ARBA00004141"/>
    </source>
</evidence>
<evidence type="ECO:0000313" key="7">
    <source>
        <dbReference type="RefSeq" id="XP_065655624.1"/>
    </source>
</evidence>
<proteinExistence type="predicted"/>
<evidence type="ECO:0000256" key="3">
    <source>
        <dbReference type="ARBA" id="ARBA00022989"/>
    </source>
</evidence>
<feature type="transmembrane region" description="Helical" evidence="5">
    <location>
        <begin position="113"/>
        <end position="134"/>
    </location>
</feature>
<evidence type="ECO:0000313" key="6">
    <source>
        <dbReference type="Proteomes" id="UP001652625"/>
    </source>
</evidence>
<keyword evidence="4 5" id="KW-0472">Membrane</keyword>
<feature type="transmembrane region" description="Helical" evidence="5">
    <location>
        <begin position="78"/>
        <end position="101"/>
    </location>
</feature>